<dbReference type="InterPro" id="IPR050266">
    <property type="entry name" value="AB_hydrolase_sf"/>
</dbReference>
<comment type="caution">
    <text evidence="5">The sequence shown here is derived from an EMBL/GenBank/DDBJ whole genome shotgun (WGS) entry which is preliminary data.</text>
</comment>
<dbReference type="Pfam" id="PF12697">
    <property type="entry name" value="Abhydrolase_6"/>
    <property type="match status" value="1"/>
</dbReference>
<dbReference type="SUPFAM" id="SSF53474">
    <property type="entry name" value="alpha/beta-Hydrolases"/>
    <property type="match status" value="1"/>
</dbReference>
<dbReference type="GO" id="GO:0016787">
    <property type="term" value="F:hydrolase activity"/>
    <property type="evidence" value="ECO:0007669"/>
    <property type="project" value="UniProtKB-KW"/>
</dbReference>
<protein>
    <recommendedName>
        <fullName evidence="4">AB hydrolase-1 domain-containing protein</fullName>
    </recommendedName>
</protein>
<dbReference type="RefSeq" id="WP_161814147.1">
    <property type="nucleotide sequence ID" value="NZ_BLJN01000004.1"/>
</dbReference>
<proteinExistence type="predicted"/>
<dbReference type="PRINTS" id="PR00111">
    <property type="entry name" value="ABHYDROLASE"/>
</dbReference>
<evidence type="ECO:0000313" key="6">
    <source>
        <dbReference type="Proteomes" id="UP000445000"/>
    </source>
</evidence>
<dbReference type="InterPro" id="IPR029058">
    <property type="entry name" value="AB_hydrolase_fold"/>
</dbReference>
<reference evidence="6" key="1">
    <citation type="submission" date="2020-01" db="EMBL/GenBank/DDBJ databases">
        <title>'Steroidobacter agaridevorans' sp. nov., agar-degrading bacteria isolated from rhizosphere soils.</title>
        <authorList>
            <person name="Ikenaga M."/>
            <person name="Kataoka M."/>
            <person name="Murouchi A."/>
            <person name="Katsuragi S."/>
            <person name="Sakai M."/>
        </authorList>
    </citation>
    <scope>NUCLEOTIDE SEQUENCE [LARGE SCALE GENOMIC DNA]</scope>
    <source>
        <strain evidence="6">YU21-B</strain>
    </source>
</reference>
<dbReference type="AlphaFoldDB" id="A0A829YGR1"/>
<keyword evidence="1" id="KW-0378">Hydrolase</keyword>
<dbReference type="GO" id="GO:0016020">
    <property type="term" value="C:membrane"/>
    <property type="evidence" value="ECO:0007669"/>
    <property type="project" value="TreeGrafter"/>
</dbReference>
<dbReference type="PANTHER" id="PTHR43798:SF31">
    <property type="entry name" value="AB HYDROLASE SUPERFAMILY PROTEIN YCLE"/>
    <property type="match status" value="1"/>
</dbReference>
<dbReference type="Proteomes" id="UP000445000">
    <property type="component" value="Unassembled WGS sequence"/>
</dbReference>
<feature type="compositionally biased region" description="Polar residues" evidence="2">
    <location>
        <begin position="35"/>
        <end position="48"/>
    </location>
</feature>
<name>A0A829YGR1_9GAMM</name>
<accession>A0A829YGR1</accession>
<keyword evidence="3" id="KW-0732">Signal</keyword>
<feature type="region of interest" description="Disordered" evidence="2">
    <location>
        <begin position="26"/>
        <end position="50"/>
    </location>
</feature>
<dbReference type="PANTHER" id="PTHR43798">
    <property type="entry name" value="MONOACYLGLYCEROL LIPASE"/>
    <property type="match status" value="1"/>
</dbReference>
<gene>
    <name evidence="5" type="ORF">GCM10011487_45070</name>
</gene>
<evidence type="ECO:0000313" key="5">
    <source>
        <dbReference type="EMBL" id="GFE82507.1"/>
    </source>
</evidence>
<dbReference type="InterPro" id="IPR000073">
    <property type="entry name" value="AB_hydrolase_1"/>
</dbReference>
<feature type="signal peptide" evidence="3">
    <location>
        <begin position="1"/>
        <end position="26"/>
    </location>
</feature>
<organism evidence="5 6">
    <name type="scientific">Steroidobacter agaridevorans</name>
    <dbReference type="NCBI Taxonomy" id="2695856"/>
    <lineage>
        <taxon>Bacteria</taxon>
        <taxon>Pseudomonadati</taxon>
        <taxon>Pseudomonadota</taxon>
        <taxon>Gammaproteobacteria</taxon>
        <taxon>Steroidobacterales</taxon>
        <taxon>Steroidobacteraceae</taxon>
        <taxon>Steroidobacter</taxon>
    </lineage>
</organism>
<sequence>MAKLVLARRVFLTVLMPLLMTSDAIGRDNPGEVQTHGNSRGSVATSPNRIAGKSSGYAPVNGLKMYYEMEGTGDSLVYIPPAFGHAGLKSFPALVQRHLVITVDLQGHGRTADVSGRPLSIEQHAKDVVGLLKHLGIEKADFFGESYGGAVATMIAVHHPELVGRVATHGATFGPAKIALDQEMLGAGHASTSGSRIFEFQRESYRKVAPDPDHWPELWSKVVSIEWNGFSNEQLAAIKAPLLIALGDHDFVRLEHAVETFRRIPSAELAVIPDAGHFTLSSEQERVIPAIKHFLEKPEKRIPIATGGTGYHPGETR</sequence>
<dbReference type="Gene3D" id="3.40.50.1820">
    <property type="entry name" value="alpha/beta hydrolase"/>
    <property type="match status" value="1"/>
</dbReference>
<dbReference type="EMBL" id="BLJN01000004">
    <property type="protein sequence ID" value="GFE82507.1"/>
    <property type="molecule type" value="Genomic_DNA"/>
</dbReference>
<evidence type="ECO:0000256" key="2">
    <source>
        <dbReference type="SAM" id="MobiDB-lite"/>
    </source>
</evidence>
<evidence type="ECO:0000256" key="3">
    <source>
        <dbReference type="SAM" id="SignalP"/>
    </source>
</evidence>
<keyword evidence="6" id="KW-1185">Reference proteome</keyword>
<feature type="chain" id="PRO_5032469375" description="AB hydrolase-1 domain-containing protein" evidence="3">
    <location>
        <begin position="27"/>
        <end position="317"/>
    </location>
</feature>
<evidence type="ECO:0000256" key="1">
    <source>
        <dbReference type="ARBA" id="ARBA00022801"/>
    </source>
</evidence>
<evidence type="ECO:0000259" key="4">
    <source>
        <dbReference type="Pfam" id="PF12697"/>
    </source>
</evidence>
<feature type="domain" description="AB hydrolase-1" evidence="4">
    <location>
        <begin position="88"/>
        <end position="288"/>
    </location>
</feature>